<keyword evidence="2" id="KW-1185">Reference proteome</keyword>
<name>A0A081C4N6_VECG1</name>
<dbReference type="Proteomes" id="UP000030661">
    <property type="component" value="Unassembled WGS sequence"/>
</dbReference>
<evidence type="ECO:0000313" key="2">
    <source>
        <dbReference type="Proteomes" id="UP000030661"/>
    </source>
</evidence>
<reference evidence="1" key="1">
    <citation type="journal article" date="2015" name="PeerJ">
        <title>First genomic representation of candidate bacterial phylum KSB3 points to enhanced environmental sensing as a trigger of wastewater bulking.</title>
        <authorList>
            <person name="Sekiguchi Y."/>
            <person name="Ohashi A."/>
            <person name="Parks D.H."/>
            <person name="Yamauchi T."/>
            <person name="Tyson G.W."/>
            <person name="Hugenholtz P."/>
        </authorList>
    </citation>
    <scope>NUCLEOTIDE SEQUENCE [LARGE SCALE GENOMIC DNA]</scope>
</reference>
<sequence>MQRIGSSATKEYKIRRTPYTTLIALTEEFTVPMFVEWVKTNIITK</sequence>
<gene>
    <name evidence="1" type="ORF">U27_06526</name>
</gene>
<protein>
    <submittedName>
        <fullName evidence="1">Uncharacterized protein</fullName>
    </submittedName>
</protein>
<dbReference type="AlphaFoldDB" id="A0A081C4N6"/>
<dbReference type="STRING" id="1499967.U27_06526"/>
<evidence type="ECO:0000313" key="1">
    <source>
        <dbReference type="EMBL" id="GAK59541.1"/>
    </source>
</evidence>
<proteinExistence type="predicted"/>
<dbReference type="HOGENOM" id="CLU_3196499_0_0_0"/>
<accession>A0A081C4N6</accession>
<organism evidence="1">
    <name type="scientific">Vecturithrix granuli</name>
    <dbReference type="NCBI Taxonomy" id="1499967"/>
    <lineage>
        <taxon>Bacteria</taxon>
        <taxon>Candidatus Moduliflexota</taxon>
        <taxon>Candidatus Vecturitrichia</taxon>
        <taxon>Candidatus Vecturitrichales</taxon>
        <taxon>Candidatus Vecturitrichaceae</taxon>
        <taxon>Candidatus Vecturithrix</taxon>
    </lineage>
</organism>
<dbReference type="EMBL" id="DF820470">
    <property type="protein sequence ID" value="GAK59541.1"/>
    <property type="molecule type" value="Genomic_DNA"/>
</dbReference>